<evidence type="ECO:0000313" key="2">
    <source>
        <dbReference type="Proteomes" id="UP001165064"/>
    </source>
</evidence>
<accession>A0ACB5T4R8</accession>
<comment type="caution">
    <text evidence="1">The sequence shown here is derived from an EMBL/GenBank/DDBJ whole genome shotgun (WGS) entry which is preliminary data.</text>
</comment>
<name>A0ACB5T4R8_AMBMO</name>
<dbReference type="Proteomes" id="UP001165064">
    <property type="component" value="Unassembled WGS sequence"/>
</dbReference>
<dbReference type="EMBL" id="BSXS01003375">
    <property type="protein sequence ID" value="GME81169.1"/>
    <property type="molecule type" value="Genomic_DNA"/>
</dbReference>
<proteinExistence type="predicted"/>
<sequence length="345" mass="38939">MVQRVVIWELHFLFLNLSYKYKQTPFSSAEVPITNNLTTSTSTTLVIFIMPTQEELMQMYSQVTILQKIVTLQHIHSLYLAAQQSQPPHRDISFNILQLQKMINNNPLINPDFDLLDINGSLNALNLKRQNGGAIKNILNAIQIVQVITETLSIEGPNGVHETPIQQVPKTTVFKLSNLINANLVKDRLIKILNKYKNTTLEEITALETNYKAKKNEIELVENGKVEDKVLYQEFVDKLNKEQRIKQLRQKQLQQQLQKRAQAQQQAATQNQMRASSTASKQQMPVKVASRFPTTALRSNTNTSNRSTSPAATTSNNSKPKPKPTPIPIPTTNPKLAPADEANPK</sequence>
<keyword evidence="2" id="KW-1185">Reference proteome</keyword>
<organism evidence="1 2">
    <name type="scientific">Ambrosiozyma monospora</name>
    <name type="common">Yeast</name>
    <name type="synonym">Endomycopsis monosporus</name>
    <dbReference type="NCBI Taxonomy" id="43982"/>
    <lineage>
        <taxon>Eukaryota</taxon>
        <taxon>Fungi</taxon>
        <taxon>Dikarya</taxon>
        <taxon>Ascomycota</taxon>
        <taxon>Saccharomycotina</taxon>
        <taxon>Pichiomycetes</taxon>
        <taxon>Pichiales</taxon>
        <taxon>Pichiaceae</taxon>
        <taxon>Ambrosiozyma</taxon>
    </lineage>
</organism>
<reference evidence="1" key="1">
    <citation type="submission" date="2023-04" db="EMBL/GenBank/DDBJ databases">
        <title>Ambrosiozyma monospora NBRC 10751.</title>
        <authorList>
            <person name="Ichikawa N."/>
            <person name="Sato H."/>
            <person name="Tonouchi N."/>
        </authorList>
    </citation>
    <scope>NUCLEOTIDE SEQUENCE</scope>
    <source>
        <strain evidence="1">NBRC 10751</strain>
    </source>
</reference>
<evidence type="ECO:0000313" key="1">
    <source>
        <dbReference type="EMBL" id="GME81169.1"/>
    </source>
</evidence>
<gene>
    <name evidence="1" type="ORF">Amon02_000479200</name>
</gene>
<protein>
    <submittedName>
        <fullName evidence="1">Unnamed protein product</fullName>
    </submittedName>
</protein>